<sequence>MLPKDPEMEVERHLRQYLLRKLGRWPTDEDIKNHLDEESAIFEKARVLRELEAANKNNEERTKQIERRNALEERQRTRNIAPSADSPVRNLEELETLSKSGQAYCVGTKIEGSKEEPIIVDIDLEFFNFNLSMFRYVTFGTESNLSNVSFIGSKFESVIFENGSSIEGSDFSEAEFGSTHFKEGCRLDGASFRFAKFKRGNTVEFDRNYISGASFLSIRTDEWSQLSRSYSGIFQYINIAFSGIYFGIILLKLYLFKSISVTQSLIENQIRFLEENSNQFSAISVFEFVFGSRFTSLAIAMIILCYQAARLYLTMRIGPLIEAERQTGYTPRRSSFEGYLLLHLIVRVLGVIAVLLFIYELWDLWSQRPIVIPKLVG</sequence>
<evidence type="ECO:0000256" key="1">
    <source>
        <dbReference type="SAM" id="MobiDB-lite"/>
    </source>
</evidence>
<evidence type="ECO:0000256" key="2">
    <source>
        <dbReference type="SAM" id="Phobius"/>
    </source>
</evidence>
<name>A0A838AW86_9HYPH</name>
<feature type="transmembrane region" description="Helical" evidence="2">
    <location>
        <begin position="233"/>
        <end position="255"/>
    </location>
</feature>
<feature type="transmembrane region" description="Helical" evidence="2">
    <location>
        <begin position="339"/>
        <end position="359"/>
    </location>
</feature>
<accession>A0A838AW86</accession>
<dbReference type="Proteomes" id="UP000558284">
    <property type="component" value="Unassembled WGS sequence"/>
</dbReference>
<proteinExistence type="predicted"/>
<feature type="compositionally biased region" description="Basic and acidic residues" evidence="1">
    <location>
        <begin position="55"/>
        <end position="76"/>
    </location>
</feature>
<keyword evidence="2" id="KW-0472">Membrane</keyword>
<feature type="transmembrane region" description="Helical" evidence="2">
    <location>
        <begin position="282"/>
        <end position="306"/>
    </location>
</feature>
<evidence type="ECO:0000313" key="4">
    <source>
        <dbReference type="Proteomes" id="UP000558284"/>
    </source>
</evidence>
<gene>
    <name evidence="3" type="ORF">H0241_00350</name>
</gene>
<reference evidence="3 4" key="1">
    <citation type="submission" date="2020-07" db="EMBL/GenBank/DDBJ databases">
        <title>Definition of the novel symbiovar canariense within Mesorhizobium novociceri, a new species of genus Mesorhizobium nodulating Cicer canariense in the Caldera de Taburiente National Park (La Palma, Canary Islands).</title>
        <authorList>
            <person name="Leon-Barrios M."/>
            <person name="Perez-Yepez J."/>
            <person name="Flores-Felix J.D."/>
            <person name="Ramirez-Baena M.H."/>
            <person name="Pulido-Suarez L."/>
            <person name="Igual J.M."/>
            <person name="Velazquez E."/>
            <person name="Peix A."/>
        </authorList>
    </citation>
    <scope>NUCLEOTIDE SEQUENCE [LARGE SCALE GENOMIC DNA]</scope>
    <source>
        <strain evidence="3 4">CCANP35</strain>
    </source>
</reference>
<evidence type="ECO:0000313" key="3">
    <source>
        <dbReference type="EMBL" id="MBA1138706.1"/>
    </source>
</evidence>
<dbReference type="AlphaFoldDB" id="A0A838AW86"/>
<comment type="caution">
    <text evidence="3">The sequence shown here is derived from an EMBL/GenBank/DDBJ whole genome shotgun (WGS) entry which is preliminary data.</text>
</comment>
<keyword evidence="2" id="KW-1133">Transmembrane helix</keyword>
<feature type="region of interest" description="Disordered" evidence="1">
    <location>
        <begin position="55"/>
        <end position="87"/>
    </location>
</feature>
<dbReference type="Gene3D" id="2.160.20.80">
    <property type="entry name" value="E3 ubiquitin-protein ligase SopA"/>
    <property type="match status" value="1"/>
</dbReference>
<organism evidence="3 4">
    <name type="scientific">Mesorhizobium neociceri</name>
    <dbReference type="NCBI Taxonomy" id="1307853"/>
    <lineage>
        <taxon>Bacteria</taxon>
        <taxon>Pseudomonadati</taxon>
        <taxon>Pseudomonadota</taxon>
        <taxon>Alphaproteobacteria</taxon>
        <taxon>Hyphomicrobiales</taxon>
        <taxon>Phyllobacteriaceae</taxon>
        <taxon>Mesorhizobium</taxon>
    </lineage>
</organism>
<keyword evidence="2" id="KW-0812">Transmembrane</keyword>
<dbReference type="EMBL" id="JACDTY010000001">
    <property type="protein sequence ID" value="MBA1138706.1"/>
    <property type="molecule type" value="Genomic_DNA"/>
</dbReference>
<dbReference type="SUPFAM" id="SSF141571">
    <property type="entry name" value="Pentapeptide repeat-like"/>
    <property type="match status" value="1"/>
</dbReference>
<protein>
    <submittedName>
        <fullName evidence="3">Pentapeptide repeat-containing protein</fullName>
    </submittedName>
</protein>
<keyword evidence="4" id="KW-1185">Reference proteome</keyword>
<dbReference type="RefSeq" id="WP_181055459.1">
    <property type="nucleotide sequence ID" value="NZ_JACDTY010000001.1"/>
</dbReference>